<dbReference type="PANTHER" id="PTHR40106">
    <property type="entry name" value="INNER MEMBRANE PROTEIN RCLC"/>
    <property type="match status" value="1"/>
</dbReference>
<dbReference type="PANTHER" id="PTHR40106:SF1">
    <property type="entry name" value="INNER MEMBRANE PROTEIN RCLC"/>
    <property type="match status" value="1"/>
</dbReference>
<reference evidence="3" key="1">
    <citation type="journal article" date="2019" name="Int. J. Syst. Evol. Microbiol.">
        <title>The Global Catalogue of Microorganisms (GCM) 10K type strain sequencing project: providing services to taxonomists for standard genome sequencing and annotation.</title>
        <authorList>
            <consortium name="The Broad Institute Genomics Platform"/>
            <consortium name="The Broad Institute Genome Sequencing Center for Infectious Disease"/>
            <person name="Wu L."/>
            <person name="Ma J."/>
        </authorList>
    </citation>
    <scope>NUCLEOTIDE SEQUENCE [LARGE SCALE GENOMIC DNA]</scope>
    <source>
        <strain evidence="3">CGMCC 1.10106</strain>
    </source>
</reference>
<dbReference type="InterPro" id="IPR016865">
    <property type="entry name" value="RclC"/>
</dbReference>
<evidence type="ECO:0000313" key="3">
    <source>
        <dbReference type="Proteomes" id="UP000618591"/>
    </source>
</evidence>
<dbReference type="EMBL" id="BMDW01000048">
    <property type="protein sequence ID" value="GGA62561.1"/>
    <property type="molecule type" value="Genomic_DNA"/>
</dbReference>
<keyword evidence="1" id="KW-1133">Transmembrane helix</keyword>
<dbReference type="Proteomes" id="UP000618591">
    <property type="component" value="Unassembled WGS sequence"/>
</dbReference>
<keyword evidence="1" id="KW-0812">Transmembrane</keyword>
<comment type="caution">
    <text evidence="2">The sequence shown here is derived from an EMBL/GenBank/DDBJ whole genome shotgun (WGS) entry which is preliminary data.</text>
</comment>
<feature type="transmembrane region" description="Helical" evidence="1">
    <location>
        <begin position="133"/>
        <end position="150"/>
    </location>
</feature>
<evidence type="ECO:0000313" key="2">
    <source>
        <dbReference type="EMBL" id="GGA62561.1"/>
    </source>
</evidence>
<dbReference type="Pfam" id="PF04224">
    <property type="entry name" value="DUF417"/>
    <property type="match status" value="1"/>
</dbReference>
<keyword evidence="3" id="KW-1185">Reference proteome</keyword>
<feature type="transmembrane region" description="Helical" evidence="1">
    <location>
        <begin position="22"/>
        <end position="40"/>
    </location>
</feature>
<organism evidence="2 3">
    <name type="scientific">Sphingomonas psychrolutea</name>
    <dbReference type="NCBI Taxonomy" id="1259676"/>
    <lineage>
        <taxon>Bacteria</taxon>
        <taxon>Pseudomonadati</taxon>
        <taxon>Pseudomonadota</taxon>
        <taxon>Alphaproteobacteria</taxon>
        <taxon>Sphingomonadales</taxon>
        <taxon>Sphingomonadaceae</taxon>
        <taxon>Sphingomonas</taxon>
    </lineage>
</organism>
<keyword evidence="1" id="KW-0472">Membrane</keyword>
<name>A0ABQ1H7K4_9SPHN</name>
<gene>
    <name evidence="2" type="ORF">GCM10011395_35930</name>
</gene>
<evidence type="ECO:0000256" key="1">
    <source>
        <dbReference type="SAM" id="Phobius"/>
    </source>
</evidence>
<proteinExistence type="predicted"/>
<evidence type="ECO:0008006" key="4">
    <source>
        <dbReference type="Google" id="ProtNLM"/>
    </source>
</evidence>
<protein>
    <recommendedName>
        <fullName evidence="4">DUF417 family protein</fullName>
    </recommendedName>
</protein>
<accession>A0ABQ1H7K4</accession>
<sequence>MHTGTLEMTNARAGLDPLAENLLRWTLVLVFLLFGTAKFAAYEAHGVAGIASNYWLFGWMYPLIGERGASAVIGTIELATGALLAIGARSLLASVAGAAMGCCTYLLTLSFTLEAPKLFEEGYGFPFLGSTGQFLIKDAVLLAACATLLLSTRARLAAVRGG</sequence>
<feature type="transmembrane region" description="Helical" evidence="1">
    <location>
        <begin position="70"/>
        <end position="88"/>
    </location>
</feature>
<dbReference type="InterPro" id="IPR007339">
    <property type="entry name" value="RclC-like"/>
</dbReference>
<feature type="transmembrane region" description="Helical" evidence="1">
    <location>
        <begin position="95"/>
        <end position="113"/>
    </location>
</feature>
<dbReference type="PIRSF" id="PIRSF028065">
    <property type="entry name" value="UCP028065"/>
    <property type="match status" value="1"/>
</dbReference>